<dbReference type="InterPro" id="IPR044742">
    <property type="entry name" value="DEAD/DEAH_RhlB"/>
</dbReference>
<dbReference type="CDD" id="cd18787">
    <property type="entry name" value="SF2_C_DEAD"/>
    <property type="match status" value="1"/>
</dbReference>
<dbReference type="PROSITE" id="PS51195">
    <property type="entry name" value="Q_MOTIF"/>
    <property type="match status" value="1"/>
</dbReference>
<sequence>MISIISRSILLDSALTFIPYTLINSIEPTMNFDAFDLHPKILDAVSARGYQQLTQVQSQVLPVAMEGKDIMACAQTGTGKTAAFALPLLNRLIQEYNLFTEGDLEPEHQSKVKVLVLTPTRELAIQVADNISAYAQFLPFKTTAVYGGSNMNPQRKALQAGVDILVATPGRLFDHIGQFGLDLSNVTHLVVDEADRMLDLGFVRDIEKVKKLVAATHQTLFFSATYSEAVKTLAEKMLLAPEWINVATSATASLITQEVYLVDTRRKAELLSELIGRNNWQQVLVFVSTRESAEHLHAELKLDGVKNAVFHGEKTQGARNRALDEFKSGKLRVMVATDVAARGLDIEALPLVINLELPFAAEDYVHRVGRTGRAGLAGRAISFVSPQDREMLQEIELLIEQTLPCITMPGYEEGAPLPARYRDVVVKPVKEKGHNKRKYEDKNRPVKNAVGKSNYRSAASGKSSYGRSKDKAKK</sequence>
<feature type="domain" description="Helicase C-terminal" evidence="10">
    <location>
        <begin position="254"/>
        <end position="414"/>
    </location>
</feature>
<dbReference type="Proteomes" id="UP000001317">
    <property type="component" value="Chromosome"/>
</dbReference>
<feature type="compositionally biased region" description="Basic and acidic residues" evidence="8">
    <location>
        <begin position="428"/>
        <end position="444"/>
    </location>
</feature>
<dbReference type="GO" id="GO:0005524">
    <property type="term" value="F:ATP binding"/>
    <property type="evidence" value="ECO:0007669"/>
    <property type="project" value="UniProtKB-KW"/>
</dbReference>
<feature type="short sequence motif" description="Q motif" evidence="6">
    <location>
        <begin position="30"/>
        <end position="58"/>
    </location>
</feature>
<dbReference type="SMART" id="SM00487">
    <property type="entry name" value="DEXDc"/>
    <property type="match status" value="1"/>
</dbReference>
<dbReference type="InterPro" id="IPR011545">
    <property type="entry name" value="DEAD/DEAH_box_helicase_dom"/>
</dbReference>
<accession>B0TQ49</accession>
<dbReference type="PROSITE" id="PS51192">
    <property type="entry name" value="HELICASE_ATP_BIND_1"/>
    <property type="match status" value="1"/>
</dbReference>
<evidence type="ECO:0000256" key="1">
    <source>
        <dbReference type="ARBA" id="ARBA00022741"/>
    </source>
</evidence>
<keyword evidence="3 7" id="KW-0347">Helicase</keyword>
<dbReference type="PROSITE" id="PS00039">
    <property type="entry name" value="DEAD_ATP_HELICASE"/>
    <property type="match status" value="1"/>
</dbReference>
<dbReference type="PANTHER" id="PTHR47959">
    <property type="entry name" value="ATP-DEPENDENT RNA HELICASE RHLE-RELATED"/>
    <property type="match status" value="1"/>
</dbReference>
<dbReference type="STRING" id="458817.Shal_3093"/>
<keyword evidence="1 7" id="KW-0547">Nucleotide-binding</keyword>
<name>B0TQ49_SHEHH</name>
<dbReference type="GO" id="GO:0003724">
    <property type="term" value="F:RNA helicase activity"/>
    <property type="evidence" value="ECO:0007669"/>
    <property type="project" value="InterPro"/>
</dbReference>
<dbReference type="SUPFAM" id="SSF52540">
    <property type="entry name" value="P-loop containing nucleoside triphosphate hydrolases"/>
    <property type="match status" value="1"/>
</dbReference>
<comment type="similarity">
    <text evidence="5 7">Belongs to the DEAD box helicase family.</text>
</comment>
<dbReference type="PROSITE" id="PS51194">
    <property type="entry name" value="HELICASE_CTER"/>
    <property type="match status" value="1"/>
</dbReference>
<evidence type="ECO:0000256" key="4">
    <source>
        <dbReference type="ARBA" id="ARBA00022840"/>
    </source>
</evidence>
<dbReference type="InterPro" id="IPR014014">
    <property type="entry name" value="RNA_helicase_DEAD_Q_motif"/>
</dbReference>
<evidence type="ECO:0000256" key="3">
    <source>
        <dbReference type="ARBA" id="ARBA00022806"/>
    </source>
</evidence>
<feature type="compositionally biased region" description="Polar residues" evidence="8">
    <location>
        <begin position="454"/>
        <end position="466"/>
    </location>
</feature>
<keyword evidence="4 7" id="KW-0067">ATP-binding</keyword>
<dbReference type="GO" id="GO:0016787">
    <property type="term" value="F:hydrolase activity"/>
    <property type="evidence" value="ECO:0007669"/>
    <property type="project" value="UniProtKB-KW"/>
</dbReference>
<dbReference type="HOGENOM" id="CLU_003041_1_3_6"/>
<dbReference type="SMART" id="SM00490">
    <property type="entry name" value="HELICc"/>
    <property type="match status" value="1"/>
</dbReference>
<dbReference type="InterPro" id="IPR000629">
    <property type="entry name" value="RNA-helicase_DEAD-box_CS"/>
</dbReference>
<evidence type="ECO:0000313" key="12">
    <source>
        <dbReference type="EMBL" id="ABZ77641.1"/>
    </source>
</evidence>
<organism evidence="12 13">
    <name type="scientific">Shewanella halifaxensis (strain HAW-EB4)</name>
    <dbReference type="NCBI Taxonomy" id="458817"/>
    <lineage>
        <taxon>Bacteria</taxon>
        <taxon>Pseudomonadati</taxon>
        <taxon>Pseudomonadota</taxon>
        <taxon>Gammaproteobacteria</taxon>
        <taxon>Alteromonadales</taxon>
        <taxon>Shewanellaceae</taxon>
        <taxon>Shewanella</taxon>
    </lineage>
</organism>
<evidence type="ECO:0000256" key="6">
    <source>
        <dbReference type="PROSITE-ProRule" id="PRU00552"/>
    </source>
</evidence>
<feature type="domain" description="DEAD-box RNA helicase Q" evidence="11">
    <location>
        <begin position="30"/>
        <end position="58"/>
    </location>
</feature>
<protein>
    <submittedName>
        <fullName evidence="12">DEAD/DEAH box helicase domain protein</fullName>
    </submittedName>
</protein>
<proteinExistence type="inferred from homology"/>
<dbReference type="AlphaFoldDB" id="B0TQ49"/>
<gene>
    <name evidence="12" type="ordered locus">Shal_3093</name>
</gene>
<dbReference type="KEGG" id="shl:Shal_3093"/>
<dbReference type="CDD" id="cd00268">
    <property type="entry name" value="DEADc"/>
    <property type="match status" value="1"/>
</dbReference>
<evidence type="ECO:0000256" key="7">
    <source>
        <dbReference type="RuleBase" id="RU000492"/>
    </source>
</evidence>
<feature type="region of interest" description="Disordered" evidence="8">
    <location>
        <begin position="428"/>
        <end position="474"/>
    </location>
</feature>
<dbReference type="Gene3D" id="3.40.50.300">
    <property type="entry name" value="P-loop containing nucleotide triphosphate hydrolases"/>
    <property type="match status" value="2"/>
</dbReference>
<evidence type="ECO:0000256" key="8">
    <source>
        <dbReference type="SAM" id="MobiDB-lite"/>
    </source>
</evidence>
<dbReference type="eggNOG" id="COG0513">
    <property type="taxonomic scope" value="Bacteria"/>
</dbReference>
<dbReference type="InterPro" id="IPR027417">
    <property type="entry name" value="P-loop_NTPase"/>
</dbReference>
<evidence type="ECO:0000256" key="5">
    <source>
        <dbReference type="ARBA" id="ARBA00038437"/>
    </source>
</evidence>
<evidence type="ECO:0000313" key="13">
    <source>
        <dbReference type="Proteomes" id="UP000001317"/>
    </source>
</evidence>
<dbReference type="Pfam" id="PF00271">
    <property type="entry name" value="Helicase_C"/>
    <property type="match status" value="1"/>
</dbReference>
<dbReference type="InterPro" id="IPR001650">
    <property type="entry name" value="Helicase_C-like"/>
</dbReference>
<dbReference type="GO" id="GO:0003676">
    <property type="term" value="F:nucleic acid binding"/>
    <property type="evidence" value="ECO:0007669"/>
    <property type="project" value="InterPro"/>
</dbReference>
<dbReference type="InterPro" id="IPR014001">
    <property type="entry name" value="Helicase_ATP-bd"/>
</dbReference>
<dbReference type="Pfam" id="PF00270">
    <property type="entry name" value="DEAD"/>
    <property type="match status" value="1"/>
</dbReference>
<dbReference type="InterPro" id="IPR050079">
    <property type="entry name" value="DEAD_box_RNA_helicase"/>
</dbReference>
<evidence type="ECO:0000259" key="10">
    <source>
        <dbReference type="PROSITE" id="PS51194"/>
    </source>
</evidence>
<reference evidence="12" key="1">
    <citation type="submission" date="2008-01" db="EMBL/GenBank/DDBJ databases">
        <title>Complete sequence of Shewanella halifaxensis HAW-EB4.</title>
        <authorList>
            <consortium name="US DOE Joint Genome Institute"/>
            <person name="Copeland A."/>
            <person name="Lucas S."/>
            <person name="Lapidus A."/>
            <person name="Glavina del Rio T."/>
            <person name="Dalin E."/>
            <person name="Tice H."/>
            <person name="Bruce D."/>
            <person name="Goodwin L."/>
            <person name="Pitluck S."/>
            <person name="Sims D."/>
            <person name="Brettin T."/>
            <person name="Detter J.C."/>
            <person name="Han C."/>
            <person name="Kuske C.R."/>
            <person name="Schmutz J."/>
            <person name="Larimer F."/>
            <person name="Land M."/>
            <person name="Hauser L."/>
            <person name="Kyrpides N."/>
            <person name="Kim E."/>
            <person name="Zhao J.-S."/>
            <person name="Richardson P."/>
        </authorList>
    </citation>
    <scope>NUCLEOTIDE SEQUENCE [LARGE SCALE GENOMIC DNA]</scope>
    <source>
        <strain evidence="12">HAW-EB4</strain>
    </source>
</reference>
<evidence type="ECO:0000259" key="9">
    <source>
        <dbReference type="PROSITE" id="PS51192"/>
    </source>
</evidence>
<dbReference type="EMBL" id="CP000931">
    <property type="protein sequence ID" value="ABZ77641.1"/>
    <property type="molecule type" value="Genomic_DNA"/>
</dbReference>
<feature type="domain" description="Helicase ATP-binding" evidence="9">
    <location>
        <begin position="61"/>
        <end position="244"/>
    </location>
</feature>
<dbReference type="PANTHER" id="PTHR47959:SF13">
    <property type="entry name" value="ATP-DEPENDENT RNA HELICASE RHLE"/>
    <property type="match status" value="1"/>
</dbReference>
<evidence type="ECO:0000259" key="11">
    <source>
        <dbReference type="PROSITE" id="PS51195"/>
    </source>
</evidence>
<keyword evidence="2 7" id="KW-0378">Hydrolase</keyword>
<keyword evidence="13" id="KW-1185">Reference proteome</keyword>
<dbReference type="GO" id="GO:0005829">
    <property type="term" value="C:cytosol"/>
    <property type="evidence" value="ECO:0007669"/>
    <property type="project" value="TreeGrafter"/>
</dbReference>
<evidence type="ECO:0000256" key="2">
    <source>
        <dbReference type="ARBA" id="ARBA00022801"/>
    </source>
</evidence>